<protein>
    <submittedName>
        <fullName evidence="1">Uncharacterized protein</fullName>
    </submittedName>
</protein>
<dbReference type="Proteomes" id="UP000237466">
    <property type="component" value="Unassembled WGS sequence"/>
</dbReference>
<organism evidence="1 2">
    <name type="scientific">Vibrio vulnificus</name>
    <dbReference type="NCBI Taxonomy" id="672"/>
    <lineage>
        <taxon>Bacteria</taxon>
        <taxon>Pseudomonadati</taxon>
        <taxon>Pseudomonadota</taxon>
        <taxon>Gammaproteobacteria</taxon>
        <taxon>Vibrionales</taxon>
        <taxon>Vibrionaceae</taxon>
        <taxon>Vibrio</taxon>
    </lineage>
</organism>
<name>A0A2S3QV01_VIBVL</name>
<accession>A0A2S3QV01</accession>
<dbReference type="AlphaFoldDB" id="A0A2S3QV01"/>
<reference evidence="1 2" key="1">
    <citation type="journal article" date="2018" name="Front. Microbiol.">
        <title>Phylogeny of Vibrio vulnificus from the Analysis of the Core-Genome: Implications for Intra-Species Taxonomy.</title>
        <authorList>
            <person name="Roig F.J."/>
            <person name="Gonzalez-Candelas F."/>
            <person name="Sanjuan E."/>
            <person name="Fouz B."/>
            <person name="Feil E.J."/>
            <person name="Llorens C."/>
            <person name="Baker-Austin C."/>
            <person name="Oliver J.D."/>
            <person name="Danin-Poleg Y."/>
            <person name="Gibas C.J."/>
            <person name="Kashi Y."/>
            <person name="Gulig P.A."/>
            <person name="Morrison S.S."/>
            <person name="Amaro C."/>
        </authorList>
    </citation>
    <scope>NUCLEOTIDE SEQUENCE [LARGE SCALE GENOMIC DNA]</scope>
    <source>
        <strain evidence="1 2">CECT4608</strain>
    </source>
</reference>
<comment type="caution">
    <text evidence="1">The sequence shown here is derived from an EMBL/GenBank/DDBJ whole genome shotgun (WGS) entry which is preliminary data.</text>
</comment>
<sequence length="156" mass="17322">MNLEDRKAHGYANSIIAMLNAGIDDAASYRLAIDSIFCHVFGHVTKSDQRALSKYNKSAPISKAASLSPKEKRIVEHVVPITVIYKKISELSDPTSSDLIEIVSDLYKVRIITATEDAKLNSMGLQYSMPTEFYNPEHVLFGDWDARHHVAGISEA</sequence>
<dbReference type="EMBL" id="PDGH01000146">
    <property type="protein sequence ID" value="POB41691.1"/>
    <property type="molecule type" value="Genomic_DNA"/>
</dbReference>
<dbReference type="RefSeq" id="WP_029841954.1">
    <property type="nucleotide sequence ID" value="NZ_JYGG01000053.1"/>
</dbReference>
<evidence type="ECO:0000313" key="2">
    <source>
        <dbReference type="Proteomes" id="UP000237466"/>
    </source>
</evidence>
<gene>
    <name evidence="1" type="ORF">CRN52_22080</name>
</gene>
<proteinExistence type="predicted"/>
<evidence type="ECO:0000313" key="1">
    <source>
        <dbReference type="EMBL" id="POB41691.1"/>
    </source>
</evidence>